<evidence type="ECO:0000313" key="2">
    <source>
        <dbReference type="EMBL" id="CAK8053570.1"/>
    </source>
</evidence>
<sequence length="106" mass="12313">MKYRVDNHVDENERREVSPERIKFLKTMSKVATISCILMYVFYVFQIRQNLSGNPVSPTQPAMAMVNATLWTIYGWTKTYRDWPIVISNVPGVLFGLVTLVTIYIH</sequence>
<protein>
    <submittedName>
        <fullName evidence="2">SemiSWEET family</fullName>
    </submittedName>
</protein>
<proteinExistence type="predicted"/>
<dbReference type="EMBL" id="CAWVOH010000001">
    <property type="protein sequence ID" value="CAK8053570.1"/>
    <property type="molecule type" value="Genomic_DNA"/>
</dbReference>
<feature type="transmembrane region" description="Helical" evidence="1">
    <location>
        <begin position="83"/>
        <end position="105"/>
    </location>
</feature>
<feature type="transmembrane region" description="Helical" evidence="1">
    <location>
        <begin position="31"/>
        <end position="47"/>
    </location>
</feature>
<keyword evidence="1" id="KW-0812">Transmembrane</keyword>
<comment type="caution">
    <text evidence="2">The sequence shown here is derived from an EMBL/GenBank/DDBJ whole genome shotgun (WGS) entry which is preliminary data.</text>
</comment>
<dbReference type="Proteomes" id="UP001314241">
    <property type="component" value="Unassembled WGS sequence"/>
</dbReference>
<evidence type="ECO:0000256" key="1">
    <source>
        <dbReference type="SAM" id="Phobius"/>
    </source>
</evidence>
<accession>A0ABM9N348</accession>
<name>A0ABM9N348_9LACO</name>
<keyword evidence="3" id="KW-1185">Reference proteome</keyword>
<organism evidence="2 3">
    <name type="scientific">Eupransor demetentiae</name>
    <dbReference type="NCBI Taxonomy" id="3109584"/>
    <lineage>
        <taxon>Bacteria</taxon>
        <taxon>Bacillati</taxon>
        <taxon>Bacillota</taxon>
        <taxon>Bacilli</taxon>
        <taxon>Lactobacillales</taxon>
        <taxon>Lactobacillaceae</taxon>
        <taxon>Eupransor</taxon>
    </lineage>
</organism>
<gene>
    <name evidence="2" type="ORF">R54876_GBNLAHCA_00127</name>
</gene>
<dbReference type="Gene3D" id="1.20.1280.290">
    <property type="match status" value="1"/>
</dbReference>
<dbReference type="RefSeq" id="WP_349641133.1">
    <property type="nucleotide sequence ID" value="NZ_CAWVOH010000001.1"/>
</dbReference>
<keyword evidence="1" id="KW-0472">Membrane</keyword>
<keyword evidence="1" id="KW-1133">Transmembrane helix</keyword>
<reference evidence="2 3" key="1">
    <citation type="submission" date="2024-01" db="EMBL/GenBank/DDBJ databases">
        <authorList>
            <person name="Botero Cardona J."/>
        </authorList>
    </citation>
    <scope>NUCLEOTIDE SEQUENCE [LARGE SCALE GENOMIC DNA]</scope>
    <source>
        <strain evidence="2 3">LMG 33000</strain>
    </source>
</reference>
<evidence type="ECO:0000313" key="3">
    <source>
        <dbReference type="Proteomes" id="UP001314241"/>
    </source>
</evidence>